<dbReference type="InterPro" id="IPR023214">
    <property type="entry name" value="HAD_sf"/>
</dbReference>
<keyword evidence="2" id="KW-0378">Hydrolase</keyword>
<dbReference type="NCBIfam" id="TIGR02009">
    <property type="entry name" value="PGMB-YQAB-SF"/>
    <property type="match status" value="1"/>
</dbReference>
<dbReference type="PANTHER" id="PTHR43481:SF4">
    <property type="entry name" value="GLYCEROL-1-PHOSPHATE PHOSPHOHYDROLASE 1-RELATED"/>
    <property type="match status" value="1"/>
</dbReference>
<dbReference type="InterPro" id="IPR006439">
    <property type="entry name" value="HAD-SF_hydro_IA"/>
</dbReference>
<dbReference type="PRINTS" id="PR00413">
    <property type="entry name" value="HADHALOGNASE"/>
</dbReference>
<organism evidence="2 3">
    <name type="scientific">Pasteurella canis</name>
    <dbReference type="NCBI Taxonomy" id="753"/>
    <lineage>
        <taxon>Bacteria</taxon>
        <taxon>Pseudomonadati</taxon>
        <taxon>Pseudomonadota</taxon>
        <taxon>Gammaproteobacteria</taxon>
        <taxon>Pasteurellales</taxon>
        <taxon>Pasteurellaceae</taxon>
        <taxon>Pasteurella</taxon>
    </lineage>
</organism>
<dbReference type="AlphaFoldDB" id="A0A379ES84"/>
<dbReference type="SFLD" id="SFLDS00003">
    <property type="entry name" value="Haloacid_Dehalogenase"/>
    <property type="match status" value="1"/>
</dbReference>
<dbReference type="InterPro" id="IPR010976">
    <property type="entry name" value="B-phosphoglucomutase_hydrolase"/>
</dbReference>
<dbReference type="Pfam" id="PF13419">
    <property type="entry name" value="HAD_2"/>
    <property type="match status" value="1"/>
</dbReference>
<dbReference type="GO" id="GO:0050308">
    <property type="term" value="F:sugar-phosphatase activity"/>
    <property type="evidence" value="ECO:0007669"/>
    <property type="project" value="TreeGrafter"/>
</dbReference>
<dbReference type="Gene3D" id="3.40.50.1000">
    <property type="entry name" value="HAD superfamily/HAD-like"/>
    <property type="match status" value="1"/>
</dbReference>
<reference evidence="2 3" key="1">
    <citation type="submission" date="2018-06" db="EMBL/GenBank/DDBJ databases">
        <authorList>
            <consortium name="Pathogen Informatics"/>
            <person name="Doyle S."/>
        </authorList>
    </citation>
    <scope>NUCLEOTIDE SEQUENCE [LARGE SCALE GENOMIC DNA]</scope>
    <source>
        <strain evidence="2 3">NCTC11621</strain>
    </source>
</reference>
<dbReference type="PANTHER" id="PTHR43481">
    <property type="entry name" value="FRUCTOSE-1-PHOSPHATE PHOSPHATASE"/>
    <property type="match status" value="1"/>
</dbReference>
<dbReference type="Gene3D" id="1.10.150.240">
    <property type="entry name" value="Putative phosphatase, domain 2"/>
    <property type="match status" value="1"/>
</dbReference>
<dbReference type="NCBIfam" id="TIGR01509">
    <property type="entry name" value="HAD-SF-IA-v3"/>
    <property type="match status" value="1"/>
</dbReference>
<accession>A0A379ES84</accession>
<dbReference type="Proteomes" id="UP000254704">
    <property type="component" value="Unassembled WGS sequence"/>
</dbReference>
<gene>
    <name evidence="2" type="primary">yqaB</name>
    <name evidence="2" type="ORF">NCTC11621_00264</name>
</gene>
<dbReference type="CDD" id="cd07505">
    <property type="entry name" value="HAD_BPGM-like"/>
    <property type="match status" value="1"/>
</dbReference>
<evidence type="ECO:0000313" key="2">
    <source>
        <dbReference type="EMBL" id="SUC08797.1"/>
    </source>
</evidence>
<sequence>MLDKQRFNQYAGLIFDMDGTLIDTMPCHAKAWLMVGEHYGYTLKPEIMYNMAGAPLQAIAQAIMQEANMPSTLLQDVMRLKRQFGKALILNQATLLPAADVARHFYRQKPLALGTGSHREMTHLLLDKLDIAYCFDAIVTSEDVEKHKPEPDTFLRCAEVIKTKPQDCLVFEDGDLGIQAGLAAGMHVFDVRTNTLITG</sequence>
<protein>
    <submittedName>
        <fullName evidence="2">Haloacid dehydrogenase/epoxide hydrolase family protein</fullName>
        <ecNumber evidence="2">3.1.3.-</ecNumber>
    </submittedName>
</protein>
<dbReference type="RefSeq" id="WP_049215164.1">
    <property type="nucleotide sequence ID" value="NZ_BQFX01000012.1"/>
</dbReference>
<evidence type="ECO:0000256" key="1">
    <source>
        <dbReference type="ARBA" id="ARBA00006171"/>
    </source>
</evidence>
<dbReference type="SFLD" id="SFLDG01129">
    <property type="entry name" value="C1.5:_HAD__Beta-PGM__Phosphata"/>
    <property type="match status" value="1"/>
</dbReference>
<dbReference type="SUPFAM" id="SSF56784">
    <property type="entry name" value="HAD-like"/>
    <property type="match status" value="1"/>
</dbReference>
<comment type="similarity">
    <text evidence="1">Belongs to the HAD-like hydrolase superfamily. CbbY/CbbZ/Gph/YieH family.</text>
</comment>
<dbReference type="InterPro" id="IPR036412">
    <property type="entry name" value="HAD-like_sf"/>
</dbReference>
<name>A0A379ES84_9PAST</name>
<dbReference type="InterPro" id="IPR041492">
    <property type="entry name" value="HAD_2"/>
</dbReference>
<proteinExistence type="inferred from homology"/>
<dbReference type="OrthoDB" id="9782449at2"/>
<dbReference type="EC" id="3.1.3.-" evidence="2"/>
<dbReference type="InterPro" id="IPR051806">
    <property type="entry name" value="HAD-like_SPP"/>
</dbReference>
<dbReference type="EMBL" id="UGTV01000015">
    <property type="protein sequence ID" value="SUC08797.1"/>
    <property type="molecule type" value="Genomic_DNA"/>
</dbReference>
<dbReference type="InterPro" id="IPR023198">
    <property type="entry name" value="PGP-like_dom2"/>
</dbReference>
<evidence type="ECO:0000313" key="3">
    <source>
        <dbReference type="Proteomes" id="UP000254704"/>
    </source>
</evidence>